<dbReference type="AlphaFoldDB" id="A0A9X0WL69"/>
<organism evidence="2 3">
    <name type="scientific">Thiocapsa imhoffii</name>
    <dbReference type="NCBI Taxonomy" id="382777"/>
    <lineage>
        <taxon>Bacteria</taxon>
        <taxon>Pseudomonadati</taxon>
        <taxon>Pseudomonadota</taxon>
        <taxon>Gammaproteobacteria</taxon>
        <taxon>Chromatiales</taxon>
        <taxon>Chromatiaceae</taxon>
        <taxon>Thiocapsa</taxon>
    </lineage>
</organism>
<protein>
    <recommendedName>
        <fullName evidence="1">STAS domain-containing protein</fullName>
    </recommendedName>
</protein>
<dbReference type="Gene3D" id="3.30.750.24">
    <property type="entry name" value="STAS domain"/>
    <property type="match status" value="1"/>
</dbReference>
<dbReference type="Proteomes" id="UP001138802">
    <property type="component" value="Unassembled WGS sequence"/>
</dbReference>
<dbReference type="InterPro" id="IPR036513">
    <property type="entry name" value="STAS_dom_sf"/>
</dbReference>
<name>A0A9X0WL69_9GAMM</name>
<dbReference type="SUPFAM" id="SSF52091">
    <property type="entry name" value="SpoIIaa-like"/>
    <property type="match status" value="1"/>
</dbReference>
<evidence type="ECO:0000313" key="2">
    <source>
        <dbReference type="EMBL" id="MBK1646425.1"/>
    </source>
</evidence>
<reference evidence="2 3" key="1">
    <citation type="journal article" date="2020" name="Microorganisms">
        <title>Osmotic Adaptation and Compatible Solute Biosynthesis of Phototrophic Bacteria as Revealed from Genome Analyses.</title>
        <authorList>
            <person name="Imhoff J.F."/>
            <person name="Rahn T."/>
            <person name="Kunzel S."/>
            <person name="Keller A."/>
            <person name="Neulinger S.C."/>
        </authorList>
    </citation>
    <scope>NUCLEOTIDE SEQUENCE [LARGE SCALE GENOMIC DNA]</scope>
    <source>
        <strain evidence="2 3">DSM 21303</strain>
    </source>
</reference>
<dbReference type="InterPro" id="IPR002645">
    <property type="entry name" value="STAS_dom"/>
</dbReference>
<dbReference type="PROSITE" id="PS50801">
    <property type="entry name" value="STAS"/>
    <property type="match status" value="1"/>
</dbReference>
<dbReference type="Pfam" id="PF01740">
    <property type="entry name" value="STAS"/>
    <property type="match status" value="1"/>
</dbReference>
<keyword evidence="3" id="KW-1185">Reference proteome</keyword>
<comment type="caution">
    <text evidence="2">The sequence shown here is derived from an EMBL/GenBank/DDBJ whole genome shotgun (WGS) entry which is preliminary data.</text>
</comment>
<dbReference type="GO" id="GO:0043856">
    <property type="term" value="F:anti-sigma factor antagonist activity"/>
    <property type="evidence" value="ECO:0007669"/>
    <property type="project" value="TreeGrafter"/>
</dbReference>
<sequence length="120" mass="13574">MFASRQILNLELEEVDELAIIRLPDSQLTRLERDGFKTEMINIIGRGYRFFILDLSAVRFIDISALGAILSLLNTIGPNGRMVVCGLNHLLEDVFRLTNLNRVIEIQPDLAHARQALQAD</sequence>
<evidence type="ECO:0000313" key="3">
    <source>
        <dbReference type="Proteomes" id="UP001138802"/>
    </source>
</evidence>
<accession>A0A9X0WL69</accession>
<dbReference type="CDD" id="cd07043">
    <property type="entry name" value="STAS_anti-anti-sigma_factors"/>
    <property type="match status" value="1"/>
</dbReference>
<evidence type="ECO:0000259" key="1">
    <source>
        <dbReference type="PROSITE" id="PS50801"/>
    </source>
</evidence>
<feature type="domain" description="STAS" evidence="1">
    <location>
        <begin position="1"/>
        <end position="120"/>
    </location>
</feature>
<proteinExistence type="predicted"/>
<gene>
    <name evidence="2" type="ORF">CKO25_17590</name>
</gene>
<dbReference type="PANTHER" id="PTHR33495">
    <property type="entry name" value="ANTI-SIGMA FACTOR ANTAGONIST TM_1081-RELATED-RELATED"/>
    <property type="match status" value="1"/>
</dbReference>
<dbReference type="EMBL" id="NRSD01000025">
    <property type="protein sequence ID" value="MBK1646425.1"/>
    <property type="molecule type" value="Genomic_DNA"/>
</dbReference>